<dbReference type="InterPro" id="IPR008995">
    <property type="entry name" value="Mo/tungstate-bd_C_term_dom"/>
</dbReference>
<evidence type="ECO:0000256" key="8">
    <source>
        <dbReference type="ARBA" id="ARBA00039025"/>
    </source>
</evidence>
<dbReference type="Proteomes" id="UP000001903">
    <property type="component" value="Chromosome"/>
</dbReference>
<dbReference type="GeneID" id="8743125"/>
<dbReference type="HOGENOM" id="CLU_000604_1_1_2"/>
<comment type="subunit">
    <text evidence="7">The complex is composed of two ATP-binding proteins (WtpC), two transmembrane proteins (WtpB) and a solute-binding protein (WtpA).</text>
</comment>
<dbReference type="GO" id="GO:1902495">
    <property type="term" value="C:transmembrane transporter complex"/>
    <property type="evidence" value="ECO:0007669"/>
    <property type="project" value="UniProtKB-ARBA"/>
</dbReference>
<dbReference type="FunFam" id="3.40.50.300:FF:000042">
    <property type="entry name" value="Maltose/maltodextrin ABC transporter, ATP-binding protein"/>
    <property type="match status" value="1"/>
</dbReference>
<evidence type="ECO:0000256" key="4">
    <source>
        <dbReference type="ARBA" id="ARBA00022741"/>
    </source>
</evidence>
<evidence type="ECO:0000256" key="7">
    <source>
        <dbReference type="ARBA" id="ARBA00038781"/>
    </source>
</evidence>
<keyword evidence="3" id="KW-0500">Molybdenum</keyword>
<comment type="catalytic activity">
    <reaction evidence="12">
        <text>L-arabinose(out) + ATP + H2O = L-arabinose(in) + ADP + phosphate + H(+)</text>
        <dbReference type="Rhea" id="RHEA:30007"/>
        <dbReference type="ChEBI" id="CHEBI:15377"/>
        <dbReference type="ChEBI" id="CHEBI:15378"/>
        <dbReference type="ChEBI" id="CHEBI:17535"/>
        <dbReference type="ChEBI" id="CHEBI:30616"/>
        <dbReference type="ChEBI" id="CHEBI:43474"/>
        <dbReference type="ChEBI" id="CHEBI:456216"/>
        <dbReference type="EC" id="7.5.2.13"/>
    </reaction>
    <physiologicalReaction direction="left-to-right" evidence="12">
        <dbReference type="Rhea" id="RHEA:30008"/>
    </physiologicalReaction>
</comment>
<evidence type="ECO:0000256" key="14">
    <source>
        <dbReference type="ARBA" id="ARBA00061029"/>
    </source>
</evidence>
<evidence type="ECO:0000256" key="13">
    <source>
        <dbReference type="ARBA" id="ARBA00053454"/>
    </source>
</evidence>
<keyword evidence="20" id="KW-1185">Reference proteome</keyword>
<dbReference type="GO" id="GO:0005524">
    <property type="term" value="F:ATP binding"/>
    <property type="evidence" value="ECO:0007669"/>
    <property type="project" value="UniProtKB-KW"/>
</dbReference>
<evidence type="ECO:0000256" key="9">
    <source>
        <dbReference type="ARBA" id="ARBA00041133"/>
    </source>
</evidence>
<dbReference type="SUPFAM" id="SSF52540">
    <property type="entry name" value="P-loop containing nucleoside triphosphate hydrolases"/>
    <property type="match status" value="1"/>
</dbReference>
<reference evidence="19 20" key="1">
    <citation type="journal article" date="2010" name="Stand. Genomic Sci.">
        <title>Complete genome sequence of Haloterrigena turkmenica type strain (4k).</title>
        <authorList>
            <person name="Saunders E."/>
            <person name="Tindall B.J."/>
            <person name="Fahnrich R."/>
            <person name="Lapidus A."/>
            <person name="Copeland A."/>
            <person name="Del Rio T.G."/>
            <person name="Lucas S."/>
            <person name="Chen F."/>
            <person name="Tice H."/>
            <person name="Cheng J.F."/>
            <person name="Han C."/>
            <person name="Detter J.C."/>
            <person name="Bruce D."/>
            <person name="Goodwin L."/>
            <person name="Chain P."/>
            <person name="Pitluck S."/>
            <person name="Pati A."/>
            <person name="Ivanova N."/>
            <person name="Mavromatis K."/>
            <person name="Chen A."/>
            <person name="Palaniappan K."/>
            <person name="Land M."/>
            <person name="Hauser L."/>
            <person name="Chang Y.J."/>
            <person name="Jeffries C.D."/>
            <person name="Brettin T."/>
            <person name="Rohde M."/>
            <person name="Goker M."/>
            <person name="Bristow J."/>
            <person name="Eisen J.A."/>
            <person name="Markowitz V."/>
            <person name="Hugenholtz P."/>
            <person name="Klenk H.P."/>
            <person name="Kyrpides N.C."/>
        </authorList>
    </citation>
    <scope>NUCLEOTIDE SEQUENCE [LARGE SCALE GENOMIC DNA]</scope>
    <source>
        <strain evidence="20">ATCC 51198 / DSM 5511 / JCM 9101 / NCIMB 13204 / VKM B-1734 / 4k</strain>
    </source>
</reference>
<dbReference type="GO" id="GO:1901238">
    <property type="term" value="F:ABC-type tungstate transporter activity"/>
    <property type="evidence" value="ECO:0007669"/>
    <property type="project" value="UniProtKB-EC"/>
</dbReference>
<name>D2RVW2_HALTV</name>
<evidence type="ECO:0000256" key="2">
    <source>
        <dbReference type="ARBA" id="ARBA00022448"/>
    </source>
</evidence>
<evidence type="ECO:0000259" key="18">
    <source>
        <dbReference type="PROSITE" id="PS50893"/>
    </source>
</evidence>
<dbReference type="InterPro" id="IPR027417">
    <property type="entry name" value="P-loop_NTPase"/>
</dbReference>
<feature type="domain" description="ABC transporter" evidence="18">
    <location>
        <begin position="4"/>
        <end position="249"/>
    </location>
</feature>
<comment type="subunit">
    <text evidence="15">The complex is composed of two ATP-binding proteins (XacJ and XacK), two transmembrane proteins (XacH and XacI) and a solute-binding protein (XacG).</text>
</comment>
<evidence type="ECO:0000313" key="20">
    <source>
        <dbReference type="Proteomes" id="UP000001903"/>
    </source>
</evidence>
<dbReference type="PANTHER" id="PTHR42781:SF4">
    <property type="entry name" value="SPERMIDINE_PUTRESCINE IMPORT ATP-BINDING PROTEIN POTA"/>
    <property type="match status" value="1"/>
</dbReference>
<evidence type="ECO:0000256" key="10">
    <source>
        <dbReference type="ARBA" id="ARBA00047936"/>
    </source>
</evidence>
<dbReference type="SUPFAM" id="SSF50331">
    <property type="entry name" value="MOP-like"/>
    <property type="match status" value="1"/>
</dbReference>
<dbReference type="eggNOG" id="arCOG00177">
    <property type="taxonomic scope" value="Archaea"/>
</dbReference>
<keyword evidence="5" id="KW-0067">ATP-binding</keyword>
<dbReference type="EC" id="7.5.2.13" evidence="16"/>
<dbReference type="GO" id="GO:0005886">
    <property type="term" value="C:plasma membrane"/>
    <property type="evidence" value="ECO:0007669"/>
    <property type="project" value="UniProtKB-SubCell"/>
</dbReference>
<protein>
    <recommendedName>
        <fullName evidence="9">Molybdate/tungstate import ATP-binding protein WtpC</fullName>
        <ecNumber evidence="8">7.3.2.6</ecNumber>
        <ecNumber evidence="16">7.5.2.13</ecNumber>
    </recommendedName>
</protein>
<dbReference type="EC" id="7.3.2.6" evidence="8"/>
<dbReference type="RefSeq" id="WP_012943671.1">
    <property type="nucleotide sequence ID" value="NC_013743.1"/>
</dbReference>
<keyword evidence="4" id="KW-0547">Nucleotide-binding</keyword>
<evidence type="ECO:0000313" key="19">
    <source>
        <dbReference type="EMBL" id="ADB61391.1"/>
    </source>
</evidence>
<comment type="function">
    <text evidence="13">Part of the ABC transporter complex XacGHIJK involved in the uptake of xylose and arabinose. Responsible for energy coupling to the transport system.</text>
</comment>
<keyword evidence="2" id="KW-0813">Transport</keyword>
<dbReference type="InterPro" id="IPR003439">
    <property type="entry name" value="ABC_transporter-like_ATP-bd"/>
</dbReference>
<dbReference type="STRING" id="543526.Htur_2514"/>
<dbReference type="PROSITE" id="PS00211">
    <property type="entry name" value="ABC_TRANSPORTER_1"/>
    <property type="match status" value="1"/>
</dbReference>
<dbReference type="GO" id="GO:0016887">
    <property type="term" value="F:ATP hydrolysis activity"/>
    <property type="evidence" value="ECO:0007669"/>
    <property type="project" value="InterPro"/>
</dbReference>
<dbReference type="InterPro" id="IPR003593">
    <property type="entry name" value="AAA+_ATPase"/>
</dbReference>
<evidence type="ECO:0000256" key="12">
    <source>
        <dbReference type="ARBA" id="ARBA00051890"/>
    </source>
</evidence>
<organism evidence="19 20">
    <name type="scientific">Haloterrigena turkmenica (strain ATCC 51198 / DSM 5511 / JCM 9101 / NCIMB 13204 / VKM B-1734 / 4k)</name>
    <name type="common">Halococcus turkmenicus</name>
    <dbReference type="NCBI Taxonomy" id="543526"/>
    <lineage>
        <taxon>Archaea</taxon>
        <taxon>Methanobacteriati</taxon>
        <taxon>Methanobacteriota</taxon>
        <taxon>Stenosarchaea group</taxon>
        <taxon>Halobacteria</taxon>
        <taxon>Halobacteriales</taxon>
        <taxon>Natrialbaceae</taxon>
        <taxon>Haloterrigena</taxon>
    </lineage>
</organism>
<dbReference type="KEGG" id="htu:Htur_2514"/>
<dbReference type="Pfam" id="PF00005">
    <property type="entry name" value="ABC_tran"/>
    <property type="match status" value="1"/>
</dbReference>
<proteinExistence type="inferred from homology"/>
<dbReference type="Gene3D" id="3.40.50.300">
    <property type="entry name" value="P-loop containing nucleotide triphosphate hydrolases"/>
    <property type="match status" value="1"/>
</dbReference>
<comment type="catalytic activity">
    <reaction evidence="10">
        <text>tungstate(in) + ATP + H2O = tungstate(out) + ADP + phosphate + H(+)</text>
        <dbReference type="Rhea" id="RHEA:35027"/>
        <dbReference type="ChEBI" id="CHEBI:15377"/>
        <dbReference type="ChEBI" id="CHEBI:15378"/>
        <dbReference type="ChEBI" id="CHEBI:30616"/>
        <dbReference type="ChEBI" id="CHEBI:43474"/>
        <dbReference type="ChEBI" id="CHEBI:46502"/>
        <dbReference type="ChEBI" id="CHEBI:456216"/>
        <dbReference type="EC" id="7.3.2.6"/>
    </reaction>
</comment>
<dbReference type="Gene3D" id="2.40.50.100">
    <property type="match status" value="1"/>
</dbReference>
<sequence length="405" mass="43329">MTELQLEGVTKRYGAGGSGSGDGAGDGDGTVALRNVDLTVRDGEFFTLVGPSGCGKTTTLRAIAGFEAPTDGTVRFDGEAVTDAAPEERDVGVVFQSYALFPHMSVAENVGYGLRYRESPAGTSADERVRELLELVDLEGTGDRDPDQLSGGQRQRVALARALAPEPDLLLLDEPMSALDARLRESLRRQLKRIQSRLDITTVYVTHDQAEALAISDRLAVMRDGRIEQIGSPREIYREPSTRFVAAFVGDNNVFDATVRGRDGDRTRVAVDGSDREFEVADVPAGAERVSFCVRPAALARDADANRFAVEIETSEFRGERVRTYGRWDGGSVVLQFDAETPLPSDPDGLDNGATATTDGGAEAVDDGGAETADDGDATINGDVVVGFAPTDAHVLETQSAEERR</sequence>
<comment type="similarity">
    <text evidence="14">Belongs to the ABC transporter superfamily. Carbohydrate uptake transporter-1 (CUT1) (TC 3.A.1.1) family.</text>
</comment>
<dbReference type="InterPro" id="IPR050093">
    <property type="entry name" value="ABC_SmlMolc_Importer"/>
</dbReference>
<dbReference type="PANTHER" id="PTHR42781">
    <property type="entry name" value="SPERMIDINE/PUTRESCINE IMPORT ATP-BINDING PROTEIN POTA"/>
    <property type="match status" value="1"/>
</dbReference>
<comment type="catalytic activity">
    <reaction evidence="11">
        <text>D-xylose(out) + ATP + H2O = D-xylose(in) + ADP + phosphate + H(+)</text>
        <dbReference type="Rhea" id="RHEA:29899"/>
        <dbReference type="ChEBI" id="CHEBI:15377"/>
        <dbReference type="ChEBI" id="CHEBI:15378"/>
        <dbReference type="ChEBI" id="CHEBI:30616"/>
        <dbReference type="ChEBI" id="CHEBI:43474"/>
        <dbReference type="ChEBI" id="CHEBI:53455"/>
        <dbReference type="ChEBI" id="CHEBI:456216"/>
        <dbReference type="EC" id="7.5.2.13"/>
    </reaction>
    <physiologicalReaction direction="left-to-right" evidence="11">
        <dbReference type="Rhea" id="RHEA:29900"/>
    </physiologicalReaction>
</comment>
<dbReference type="OrthoDB" id="18368at2157"/>
<evidence type="ECO:0000256" key="17">
    <source>
        <dbReference type="SAM" id="MobiDB-lite"/>
    </source>
</evidence>
<comment type="subcellular location">
    <subcellularLocation>
        <location evidence="1">Cell membrane</location>
        <topology evidence="1">Peripheral membrane protein</topology>
    </subcellularLocation>
</comment>
<accession>D2RVW2</accession>
<evidence type="ECO:0000256" key="1">
    <source>
        <dbReference type="ARBA" id="ARBA00004202"/>
    </source>
</evidence>
<evidence type="ECO:0000256" key="16">
    <source>
        <dbReference type="ARBA" id="ARBA00066315"/>
    </source>
</evidence>
<dbReference type="EMBL" id="CP001860">
    <property type="protein sequence ID" value="ADB61391.1"/>
    <property type="molecule type" value="Genomic_DNA"/>
</dbReference>
<feature type="compositionally biased region" description="Low complexity" evidence="17">
    <location>
        <begin position="350"/>
        <end position="363"/>
    </location>
</feature>
<dbReference type="AlphaFoldDB" id="D2RVW2"/>
<evidence type="ECO:0000256" key="15">
    <source>
        <dbReference type="ARBA" id="ARBA00065962"/>
    </source>
</evidence>
<feature type="compositionally biased region" description="Acidic residues" evidence="17">
    <location>
        <begin position="364"/>
        <end position="377"/>
    </location>
</feature>
<gene>
    <name evidence="19" type="ordered locus">Htur_2514</name>
</gene>
<dbReference type="PROSITE" id="PS50893">
    <property type="entry name" value="ABC_TRANSPORTER_2"/>
    <property type="match status" value="1"/>
</dbReference>
<dbReference type="InterPro" id="IPR017871">
    <property type="entry name" value="ABC_transporter-like_CS"/>
</dbReference>
<feature type="region of interest" description="Disordered" evidence="17">
    <location>
        <begin position="339"/>
        <end position="383"/>
    </location>
</feature>
<evidence type="ECO:0000256" key="6">
    <source>
        <dbReference type="ARBA" id="ARBA00038307"/>
    </source>
</evidence>
<evidence type="ECO:0000256" key="5">
    <source>
        <dbReference type="ARBA" id="ARBA00022840"/>
    </source>
</evidence>
<evidence type="ECO:0000256" key="3">
    <source>
        <dbReference type="ARBA" id="ARBA00022505"/>
    </source>
</evidence>
<comment type="similarity">
    <text evidence="6">Belongs to the ABC transporter superfamily. Sulfate/tungstate importer (TC 3.A.1.6) family.</text>
</comment>
<dbReference type="SMART" id="SM00382">
    <property type="entry name" value="AAA"/>
    <property type="match status" value="1"/>
</dbReference>
<evidence type="ECO:0000256" key="11">
    <source>
        <dbReference type="ARBA" id="ARBA00050355"/>
    </source>
</evidence>